<evidence type="ECO:0000313" key="2">
    <source>
        <dbReference type="EMBL" id="RKF12950.1"/>
    </source>
</evidence>
<dbReference type="OrthoDB" id="7791409at2"/>
<comment type="caution">
    <text evidence="2">The sequence shown here is derived from an EMBL/GenBank/DDBJ whole genome shotgun (WGS) entry which is preliminary data.</text>
</comment>
<proteinExistence type="predicted"/>
<feature type="signal peptide" evidence="1">
    <location>
        <begin position="1"/>
        <end position="25"/>
    </location>
</feature>
<dbReference type="EMBL" id="RAPE01000005">
    <property type="protein sequence ID" value="RKF12950.1"/>
    <property type="molecule type" value="Genomic_DNA"/>
</dbReference>
<keyword evidence="3" id="KW-1185">Reference proteome</keyword>
<feature type="chain" id="PRO_5017314779" evidence="1">
    <location>
        <begin position="26"/>
        <end position="506"/>
    </location>
</feature>
<evidence type="ECO:0000256" key="1">
    <source>
        <dbReference type="SAM" id="SignalP"/>
    </source>
</evidence>
<name>A0A3A8B493_9RHOB</name>
<gene>
    <name evidence="2" type="ORF">D6850_15720</name>
</gene>
<protein>
    <submittedName>
        <fullName evidence="2">DUF2125 domain-containing protein</fullName>
    </submittedName>
</protein>
<sequence>MNTLSYAGGLAAAAAIAISGSAALADVSAQQVWDDWEAYMEGFGYDVTATESARGDGLTVSDIVMSMTVPEDDITVEIAMSEISFIDNGDGAVSIQFPSPLPVSISATGSDPFEVTLDYVTSGWDMVAAGDADDIVYTYSADSAAMELTGVGAEGQTIDIGEARIEMTDVEGESRVTQGNLRKIVQRITSGPVSYSVDITNPDDAEARIVANGRTDSLAMNSTVAVPPEMDFEEMGAAIDAGFSGEGGYEFGPGESQFSITEAGKTTQGATSSEGGAFGFSMADDGLDYNVGVNGLNVEFAGGDIPFPVAMAMKEAVFNLTMPVAESEESQDFGLKLVLGDFTMSDMIWGIFDPAGKLPRDPATVAFDLAGQAKLFLDLLDPEQIEAAEESGEMPGELETMTLNDLTVRLIGAELTGAGDLTFDNSDTESYDGLPKPVGTVNLNMTGANALLDKLVEMGFVPQDQAMGARMMMGLFAVPGDGDDALKSKIEFTEEGQILANGQRLK</sequence>
<dbReference type="RefSeq" id="WP_121168564.1">
    <property type="nucleotide sequence ID" value="NZ_RAPE01000005.1"/>
</dbReference>
<keyword evidence="1" id="KW-0732">Signal</keyword>
<reference evidence="2 3" key="1">
    <citation type="submission" date="2018-09" db="EMBL/GenBank/DDBJ databases">
        <title>Roseovarius spongiae sp. nov., isolated from a marine sponge.</title>
        <authorList>
            <person name="Zhuang L."/>
            <person name="Luo L."/>
        </authorList>
    </citation>
    <scope>NUCLEOTIDE SEQUENCE [LARGE SCALE GENOMIC DNA]</scope>
    <source>
        <strain evidence="2 3">HN-E21</strain>
    </source>
</reference>
<dbReference type="InterPro" id="IPR018666">
    <property type="entry name" value="DUF2125"/>
</dbReference>
<dbReference type="AlphaFoldDB" id="A0A3A8B493"/>
<dbReference type="Proteomes" id="UP000281128">
    <property type="component" value="Unassembled WGS sequence"/>
</dbReference>
<evidence type="ECO:0000313" key="3">
    <source>
        <dbReference type="Proteomes" id="UP000281128"/>
    </source>
</evidence>
<dbReference type="Pfam" id="PF09898">
    <property type="entry name" value="DUF2125"/>
    <property type="match status" value="1"/>
</dbReference>
<accession>A0A3A8B493</accession>
<organism evidence="2 3">
    <name type="scientific">Roseovarius spongiae</name>
    <dbReference type="NCBI Taxonomy" id="2320272"/>
    <lineage>
        <taxon>Bacteria</taxon>
        <taxon>Pseudomonadati</taxon>
        <taxon>Pseudomonadota</taxon>
        <taxon>Alphaproteobacteria</taxon>
        <taxon>Rhodobacterales</taxon>
        <taxon>Roseobacteraceae</taxon>
        <taxon>Roseovarius</taxon>
    </lineage>
</organism>